<evidence type="ECO:0000313" key="2">
    <source>
        <dbReference type="EMBL" id="OAA61339.1"/>
    </source>
</evidence>
<comment type="caution">
    <text evidence="2">The sequence shown here is derived from an EMBL/GenBank/DDBJ whole genome shotgun (WGS) entry which is preliminary data.</text>
</comment>
<dbReference type="CDD" id="cd02253">
    <property type="entry name" value="DmpA"/>
    <property type="match status" value="1"/>
</dbReference>
<proteinExistence type="inferred from homology"/>
<name>A0A167U8P1_CORFA</name>
<keyword evidence="3" id="KW-1185">Reference proteome</keyword>
<sequence length="406" mass="42824">MSASHSTSPRARLRDVVPSVFLGSWPPGPKNGITDVPGVRAHTQSIHSMDGNVNTGVTTIIPRDEWFRKACYAGIFRFNGSGEMTGTHWIEETGLLHSPIVLTNSFAVGQAYTGIYQHALKNYVGDDGEVGWFLLPVVGETFDGHLNDLSVFAVTPEHIVKGLEEASSDPVPEGNTGGGTGMICQGFKGGTGTSSRVVPGATEGSTYTVAALVQANYGRQRHLRVSGVPVGRIIADADDAAAAAAGQTEAPRNAADESKATKDGSIIVVIATDAPLHPTQLQRVAKRATIGLARVGGYGHNPSGDIFLAFSTASEVPVQTVNANARRVDPFKLAALDGGETAAADDQTINALFEATADATEEAIYNALCMAETMVGNRGHRIESLPLDRLREVMDKYHYGGVESKA</sequence>
<dbReference type="PANTHER" id="PTHR36512">
    <property type="entry name" value="D-AMINOPEPTIDASE"/>
    <property type="match status" value="1"/>
</dbReference>
<gene>
    <name evidence="2" type="ORF">ISF_05418</name>
</gene>
<organism evidence="2 3">
    <name type="scientific">Cordyceps fumosorosea (strain ARSEF 2679)</name>
    <name type="common">Isaria fumosorosea</name>
    <dbReference type="NCBI Taxonomy" id="1081104"/>
    <lineage>
        <taxon>Eukaryota</taxon>
        <taxon>Fungi</taxon>
        <taxon>Dikarya</taxon>
        <taxon>Ascomycota</taxon>
        <taxon>Pezizomycotina</taxon>
        <taxon>Sordariomycetes</taxon>
        <taxon>Hypocreomycetidae</taxon>
        <taxon>Hypocreales</taxon>
        <taxon>Cordycipitaceae</taxon>
        <taxon>Cordyceps</taxon>
    </lineage>
</organism>
<evidence type="ECO:0000256" key="1">
    <source>
        <dbReference type="ARBA" id="ARBA00007068"/>
    </source>
</evidence>
<dbReference type="Gene3D" id="3.60.70.12">
    <property type="entry name" value="L-amino peptidase D-ALA esterase/amidase"/>
    <property type="match status" value="1"/>
</dbReference>
<accession>A0A167U8P1</accession>
<dbReference type="InterPro" id="IPR005321">
    <property type="entry name" value="Peptidase_S58_DmpA"/>
</dbReference>
<dbReference type="GeneID" id="30021710"/>
<dbReference type="OrthoDB" id="2107894at2759"/>
<dbReference type="AlphaFoldDB" id="A0A167U8P1"/>
<dbReference type="InterPro" id="IPR016117">
    <property type="entry name" value="ArgJ-like_dom_sf"/>
</dbReference>
<dbReference type="EMBL" id="AZHB01000013">
    <property type="protein sequence ID" value="OAA61339.1"/>
    <property type="molecule type" value="Genomic_DNA"/>
</dbReference>
<dbReference type="Pfam" id="PF03576">
    <property type="entry name" value="Peptidase_S58"/>
    <property type="match status" value="1"/>
</dbReference>
<protein>
    <submittedName>
        <fullName evidence="2">Peptidase family T4 protein</fullName>
    </submittedName>
</protein>
<reference evidence="2 3" key="1">
    <citation type="journal article" date="2016" name="Genome Biol. Evol.">
        <title>Divergent and convergent evolution of fungal pathogenicity.</title>
        <authorList>
            <person name="Shang Y."/>
            <person name="Xiao G."/>
            <person name="Zheng P."/>
            <person name="Cen K."/>
            <person name="Zhan S."/>
            <person name="Wang C."/>
        </authorList>
    </citation>
    <scope>NUCLEOTIDE SEQUENCE [LARGE SCALE GENOMIC DNA]</scope>
    <source>
        <strain evidence="2 3">ARSEF 2679</strain>
    </source>
</reference>
<dbReference type="RefSeq" id="XP_018703594.1">
    <property type="nucleotide sequence ID" value="XM_018849023.1"/>
</dbReference>
<comment type="similarity">
    <text evidence="1">Belongs to the peptidase S58 family.</text>
</comment>
<dbReference type="PANTHER" id="PTHR36512:SF3">
    <property type="entry name" value="BLR5678 PROTEIN"/>
    <property type="match status" value="1"/>
</dbReference>
<dbReference type="Proteomes" id="UP000076744">
    <property type="component" value="Unassembled WGS sequence"/>
</dbReference>
<dbReference type="SUPFAM" id="SSF56266">
    <property type="entry name" value="DmpA/ArgJ-like"/>
    <property type="match status" value="1"/>
</dbReference>
<dbReference type="FunFam" id="3.60.70.12:FF:000004">
    <property type="entry name" value="Beta-peptidyl aminopeptidase BapA"/>
    <property type="match status" value="1"/>
</dbReference>
<evidence type="ECO:0000313" key="3">
    <source>
        <dbReference type="Proteomes" id="UP000076744"/>
    </source>
</evidence>
<dbReference type="GO" id="GO:0004177">
    <property type="term" value="F:aminopeptidase activity"/>
    <property type="evidence" value="ECO:0007669"/>
    <property type="project" value="TreeGrafter"/>
</dbReference>